<dbReference type="SUPFAM" id="SSF48452">
    <property type="entry name" value="TPR-like"/>
    <property type="match status" value="1"/>
</dbReference>
<name>A0AAD7V2E9_9FUNG</name>
<dbReference type="GeneID" id="83214055"/>
<organism evidence="1 2">
    <name type="scientific">Lichtheimia ornata</name>
    <dbReference type="NCBI Taxonomy" id="688661"/>
    <lineage>
        <taxon>Eukaryota</taxon>
        <taxon>Fungi</taxon>
        <taxon>Fungi incertae sedis</taxon>
        <taxon>Mucoromycota</taxon>
        <taxon>Mucoromycotina</taxon>
        <taxon>Mucoromycetes</taxon>
        <taxon>Mucorales</taxon>
        <taxon>Lichtheimiaceae</taxon>
        <taxon>Lichtheimia</taxon>
    </lineage>
</organism>
<dbReference type="SUPFAM" id="SSF52047">
    <property type="entry name" value="RNI-like"/>
    <property type="match status" value="2"/>
</dbReference>
<dbReference type="Gene3D" id="3.80.10.10">
    <property type="entry name" value="Ribonuclease Inhibitor"/>
    <property type="match status" value="1"/>
</dbReference>
<dbReference type="InterPro" id="IPR032675">
    <property type="entry name" value="LRR_dom_sf"/>
</dbReference>
<dbReference type="EMBL" id="JARTCD010000030">
    <property type="protein sequence ID" value="KAJ8657580.1"/>
    <property type="molecule type" value="Genomic_DNA"/>
</dbReference>
<keyword evidence="2" id="KW-1185">Reference proteome</keyword>
<dbReference type="GO" id="GO:0019005">
    <property type="term" value="C:SCF ubiquitin ligase complex"/>
    <property type="evidence" value="ECO:0007669"/>
    <property type="project" value="TreeGrafter"/>
</dbReference>
<dbReference type="PANTHER" id="PTHR13318">
    <property type="entry name" value="PARTNER OF PAIRED, ISOFORM B-RELATED"/>
    <property type="match status" value="1"/>
</dbReference>
<accession>A0AAD7V2E9</accession>
<protein>
    <submittedName>
        <fullName evidence="1">Uncharacterized protein</fullName>
    </submittedName>
</protein>
<dbReference type="RefSeq" id="XP_058342493.1">
    <property type="nucleotide sequence ID" value="XM_058486671.1"/>
</dbReference>
<sequence>MSHSILGDLCKPPTLTATTGKYVQLVHDATAELHQPLQSILSALDRRANALTKLANFDAALQDANAMQLLAPSSALGYIRAATIYSEQGKQRQSIDICNQALNVVDTKDMGYDGLQRAKEVAMQRQSICIDFVTQLPVDVVITTLIPMFMDYFPLYSNQPSPYLSVSRVWLDRIIQCFGELSFVVYEREHSQVIDLSRHTKSLHFNSYGGGTWVSDLIDNNDFCALQEIAIESFVSIHIGRFISSLKSISSTLTHLNLNMESGPDIGLAEIVLACPNLKLLDITDAMDADVTSLPMTTWPTLTTLSLLYAKKNVTCDQVTAIWKRFPSLKKLTLSPCTDIQSTLLVSEYCPSVNRLDVSISCLGIEHIYSHEENSSKEHEVTKIIMEIERLPDETCKDTSSIIKKYHDTLEHLEWDMDSSLDTENIEHLQYPRLKKLGLFWSGWQIPHNAPLLEELTLTSRIISTQPQVLDTVPPHLKKLELKLHDIPQLVDKTSVVRYLTRISLQCQLKELVVRFNSEENVTSVMDAIYRLDQLECLKISFTDVWNPYRMERFFDGLVKACPHLSRLELRCGNAPSIYSMNTLKGLAHLNMFAFCVYGSDGFDEFWDAIRRFSQLKCIRIYPNYAIHKSNLTYLKEERPDLKVIVDRHHHHF</sequence>
<proteinExistence type="predicted"/>
<dbReference type="GO" id="GO:0031146">
    <property type="term" value="P:SCF-dependent proteasomal ubiquitin-dependent protein catabolic process"/>
    <property type="evidence" value="ECO:0007669"/>
    <property type="project" value="TreeGrafter"/>
</dbReference>
<dbReference type="AlphaFoldDB" id="A0AAD7V2E9"/>
<gene>
    <name evidence="1" type="ORF">O0I10_006644</name>
</gene>
<evidence type="ECO:0000313" key="1">
    <source>
        <dbReference type="EMBL" id="KAJ8657580.1"/>
    </source>
</evidence>
<evidence type="ECO:0000313" key="2">
    <source>
        <dbReference type="Proteomes" id="UP001234581"/>
    </source>
</evidence>
<dbReference type="Proteomes" id="UP001234581">
    <property type="component" value="Unassembled WGS sequence"/>
</dbReference>
<reference evidence="1 2" key="1">
    <citation type="submission" date="2023-03" db="EMBL/GenBank/DDBJ databases">
        <title>Genome sequence of Lichtheimia ornata CBS 291.66.</title>
        <authorList>
            <person name="Mohabir J.T."/>
            <person name="Shea T.P."/>
            <person name="Kurbessoian T."/>
            <person name="Berby B."/>
            <person name="Fontaine J."/>
            <person name="Livny J."/>
            <person name="Gnirke A."/>
            <person name="Stajich J.E."/>
            <person name="Cuomo C.A."/>
        </authorList>
    </citation>
    <scope>NUCLEOTIDE SEQUENCE [LARGE SCALE GENOMIC DNA]</scope>
    <source>
        <strain evidence="1">CBS 291.66</strain>
    </source>
</reference>
<dbReference type="PANTHER" id="PTHR13318:SF95">
    <property type="entry name" value="F-BOX PROTEIN YLR352W"/>
    <property type="match status" value="1"/>
</dbReference>
<comment type="caution">
    <text evidence="1">The sequence shown here is derived from an EMBL/GenBank/DDBJ whole genome shotgun (WGS) entry which is preliminary data.</text>
</comment>
<dbReference type="InterPro" id="IPR011990">
    <property type="entry name" value="TPR-like_helical_dom_sf"/>
</dbReference>
<dbReference type="Gene3D" id="1.25.40.10">
    <property type="entry name" value="Tetratricopeptide repeat domain"/>
    <property type="match status" value="1"/>
</dbReference>